<feature type="region of interest" description="Disordered" evidence="5">
    <location>
        <begin position="1"/>
        <end position="41"/>
    </location>
</feature>
<accession>A0AA38VS66</accession>
<keyword evidence="3 6" id="KW-1133">Transmembrane helix</keyword>
<dbReference type="GO" id="GO:0016020">
    <property type="term" value="C:membrane"/>
    <property type="evidence" value="ECO:0007669"/>
    <property type="project" value="UniProtKB-SubCell"/>
</dbReference>
<evidence type="ECO:0000256" key="2">
    <source>
        <dbReference type="ARBA" id="ARBA00022692"/>
    </source>
</evidence>
<feature type="region of interest" description="Disordered" evidence="5">
    <location>
        <begin position="906"/>
        <end position="997"/>
    </location>
</feature>
<feature type="compositionally biased region" description="Pro residues" evidence="5">
    <location>
        <begin position="539"/>
        <end position="552"/>
    </location>
</feature>
<evidence type="ECO:0000256" key="5">
    <source>
        <dbReference type="SAM" id="MobiDB-lite"/>
    </source>
</evidence>
<reference evidence="7" key="1">
    <citation type="submission" date="2022-07" db="EMBL/GenBank/DDBJ databases">
        <title>Fungi with potential for degradation of polypropylene.</title>
        <authorList>
            <person name="Gostincar C."/>
        </authorList>
    </citation>
    <scope>NUCLEOTIDE SEQUENCE</scope>
    <source>
        <strain evidence="7">EXF-13308</strain>
    </source>
</reference>
<evidence type="ECO:0000256" key="3">
    <source>
        <dbReference type="ARBA" id="ARBA00022989"/>
    </source>
</evidence>
<feature type="compositionally biased region" description="Basic and acidic residues" evidence="5">
    <location>
        <begin position="906"/>
        <end position="922"/>
    </location>
</feature>
<dbReference type="AlphaFoldDB" id="A0AA38VS66"/>
<dbReference type="Proteomes" id="UP001174694">
    <property type="component" value="Unassembled WGS sequence"/>
</dbReference>
<keyword evidence="2 6" id="KW-0812">Transmembrane</keyword>
<feature type="compositionally biased region" description="Basic and acidic residues" evidence="5">
    <location>
        <begin position="930"/>
        <end position="940"/>
    </location>
</feature>
<evidence type="ECO:0000256" key="4">
    <source>
        <dbReference type="ARBA" id="ARBA00023136"/>
    </source>
</evidence>
<organism evidence="7 8">
    <name type="scientific">Pleurostoma richardsiae</name>
    <dbReference type="NCBI Taxonomy" id="41990"/>
    <lineage>
        <taxon>Eukaryota</taxon>
        <taxon>Fungi</taxon>
        <taxon>Dikarya</taxon>
        <taxon>Ascomycota</taxon>
        <taxon>Pezizomycotina</taxon>
        <taxon>Sordariomycetes</taxon>
        <taxon>Sordariomycetidae</taxon>
        <taxon>Calosphaeriales</taxon>
        <taxon>Pleurostomataceae</taxon>
        <taxon>Pleurostoma</taxon>
    </lineage>
</organism>
<evidence type="ECO:0000313" key="8">
    <source>
        <dbReference type="Proteomes" id="UP001174694"/>
    </source>
</evidence>
<feature type="region of interest" description="Disordered" evidence="5">
    <location>
        <begin position="533"/>
        <end position="579"/>
    </location>
</feature>
<feature type="region of interest" description="Disordered" evidence="5">
    <location>
        <begin position="84"/>
        <end position="138"/>
    </location>
</feature>
<dbReference type="InterPro" id="IPR002523">
    <property type="entry name" value="MgTranspt_CorA/ZnTranspt_ZntB"/>
</dbReference>
<dbReference type="InterPro" id="IPR045863">
    <property type="entry name" value="CorA_TM1_TM2"/>
</dbReference>
<gene>
    <name evidence="7" type="ORF">NKR23_g6535</name>
</gene>
<proteinExistence type="predicted"/>
<dbReference type="EMBL" id="JANBVO010000019">
    <property type="protein sequence ID" value="KAJ9143339.1"/>
    <property type="molecule type" value="Genomic_DNA"/>
</dbReference>
<comment type="caution">
    <text evidence="7">The sequence shown here is derived from an EMBL/GenBank/DDBJ whole genome shotgun (WGS) entry which is preliminary data.</text>
</comment>
<keyword evidence="8" id="KW-1185">Reference proteome</keyword>
<feature type="compositionally biased region" description="Polar residues" evidence="5">
    <location>
        <begin position="172"/>
        <end position="182"/>
    </location>
</feature>
<sequence>MLRYEDGDPLLRPIQRRETTPARMMGQPPPEQPTSSFERRVPAPLRPVIRDGAQMPAYYAPYYPGGPPQAVPMYYQPQPMQFISVPPQPSMPEPGHIGLSTGPLPSVRQRSRSRRRTSVDSKEYTRSKSHSRNSDVDIRVRTRRRRISEYVPYTDGFDDTASSTIYSFTPSRMSRAASTQPGIHSDDELPGKEEADADGGDPRKDLDRTPRLSHVFESLYSGDQILGGSHSVKLTAVSNSKLKYQPLFRWLHCTRSSMDFDDFSNEATRLPGLNTEQRKGIRDLLARVRRKSVKTVQTANGRSVRHMEPGCVQREMTDGDSFKAPNFVRCTVTWVCLPYFTLEKYSGLQGAGENSSAFPIETLLQVKFSRSGRERDMRQAVCQSKDTPPGLCFHVAQLWCLVVDNSFLFTYNRMTEEALRGDSIDLSFKSIHEISDVRSRAIIAVSYRQSVMWTIPVEECHTWLDFLSHFREFWPRRLQFFRRNRPVTADDWPRVWNMARHISDKIMLEMRTAAALEPPPAGVLIPKIVDQAAEGDTTPRPPSQPQPQPEDVPGPSHTASEKLSPDWKSRSTAGKPRSTAPSTLAIFSCLVGVTHPDFDTIDEEALDDHLREVEDYLLSRTSFSDRRAYAACPEGTRDEIYDQLEKEGIELSKLSDGQRGRQRDYEAQLDIFNAADVVFKFFFPPDVKVPTIGKFWGALNIIINDGATVASTEEETPRRTTRPLIPKYAIRTTRSEFRNLCVEVQAFNEIFAHSGRREQAKIAVPKEIVEGWIHLLMGLVHLPKDYDKSDRLIDDAKSLISGGMTAVVRSLSEKSLLDSSVVLPQELLSLLSLRLMQDVTVGMPDISKCYSACLEAMEADIASKPSDRSREYRISLLMEEISVVQRIIDTQTSFFQGLLSVARETARSERPNVLDEPSRETHLMPVNQADPRHRSRESTRTRMPAYYLERRTEPSSYYASPSHARSRARSYEREEPSTYYDDGPTYGPPNPRTDFQLASTDPGGYRILFINECLQFLAGRERDFSDFRSWASFLERRNRNKIDTTKDRHDNAIYAFTIVTIIFLPLSAVASIFGMNTRDVRDMDVGQWAYWAAAVPVTAIVIFFGLLWTGELGNIVHWIQSFGRRRRGYESLPDDLYYGDYRPPPPPPLPGRQRRYSDELVVVREGEYLR</sequence>
<feature type="compositionally biased region" description="Basic and acidic residues" evidence="5">
    <location>
        <begin position="559"/>
        <end position="569"/>
    </location>
</feature>
<comment type="subcellular location">
    <subcellularLocation>
        <location evidence="1">Membrane</location>
        <topology evidence="1">Multi-pass membrane protein</topology>
    </subcellularLocation>
</comment>
<feature type="transmembrane region" description="Helical" evidence="6">
    <location>
        <begin position="1052"/>
        <end position="1076"/>
    </location>
</feature>
<feature type="compositionally biased region" description="Low complexity" evidence="5">
    <location>
        <begin position="954"/>
        <end position="963"/>
    </location>
</feature>
<feature type="transmembrane region" description="Helical" evidence="6">
    <location>
        <begin position="1088"/>
        <end position="1108"/>
    </location>
</feature>
<dbReference type="Pfam" id="PF01544">
    <property type="entry name" value="CorA"/>
    <property type="match status" value="1"/>
</dbReference>
<evidence type="ECO:0000313" key="7">
    <source>
        <dbReference type="EMBL" id="KAJ9143339.1"/>
    </source>
</evidence>
<protein>
    <submittedName>
        <fullName evidence="7">Mg2+ transporter</fullName>
    </submittedName>
</protein>
<feature type="compositionally biased region" description="Basic and acidic residues" evidence="5">
    <location>
        <begin position="184"/>
        <end position="210"/>
    </location>
</feature>
<dbReference type="SUPFAM" id="SSF144083">
    <property type="entry name" value="Magnesium transport protein CorA, transmembrane region"/>
    <property type="match status" value="1"/>
</dbReference>
<evidence type="ECO:0000256" key="6">
    <source>
        <dbReference type="SAM" id="Phobius"/>
    </source>
</evidence>
<keyword evidence="4 6" id="KW-0472">Membrane</keyword>
<dbReference type="GO" id="GO:0046873">
    <property type="term" value="F:metal ion transmembrane transporter activity"/>
    <property type="evidence" value="ECO:0007669"/>
    <property type="project" value="InterPro"/>
</dbReference>
<feature type="region of interest" description="Disordered" evidence="5">
    <location>
        <begin position="172"/>
        <end position="210"/>
    </location>
</feature>
<dbReference type="Gene3D" id="1.20.58.340">
    <property type="entry name" value="Magnesium transport protein CorA, transmembrane region"/>
    <property type="match status" value="1"/>
</dbReference>
<evidence type="ECO:0000256" key="1">
    <source>
        <dbReference type="ARBA" id="ARBA00004141"/>
    </source>
</evidence>
<feature type="compositionally biased region" description="Basic and acidic residues" evidence="5">
    <location>
        <begin position="117"/>
        <end position="138"/>
    </location>
</feature>
<name>A0AA38VS66_9PEZI</name>